<reference evidence="1" key="2">
    <citation type="submission" date="2023-05" db="EMBL/GenBank/DDBJ databases">
        <authorList>
            <consortium name="Lawrence Berkeley National Laboratory"/>
            <person name="Steindorff A."/>
            <person name="Hensen N."/>
            <person name="Bonometti L."/>
            <person name="Westerberg I."/>
            <person name="Brannstrom I.O."/>
            <person name="Guillou S."/>
            <person name="Cros-Aarteil S."/>
            <person name="Calhoun S."/>
            <person name="Haridas S."/>
            <person name="Kuo A."/>
            <person name="Mondo S."/>
            <person name="Pangilinan J."/>
            <person name="Riley R."/>
            <person name="Labutti K."/>
            <person name="Andreopoulos B."/>
            <person name="Lipzen A."/>
            <person name="Chen C."/>
            <person name="Yanf M."/>
            <person name="Daum C."/>
            <person name="Ng V."/>
            <person name="Clum A."/>
            <person name="Ohm R."/>
            <person name="Martin F."/>
            <person name="Silar P."/>
            <person name="Natvig D."/>
            <person name="Lalanne C."/>
            <person name="Gautier V."/>
            <person name="Ament-Velasquez S.L."/>
            <person name="Kruys A."/>
            <person name="Hutchinson M.I."/>
            <person name="Powell A.J."/>
            <person name="Barry K."/>
            <person name="Miller A.N."/>
            <person name="Grigoriev I.V."/>
            <person name="Debuchy R."/>
            <person name="Gladieux P."/>
            <person name="Thoren M.H."/>
            <person name="Johannesson H."/>
        </authorList>
    </citation>
    <scope>NUCLEOTIDE SEQUENCE</scope>
    <source>
        <strain evidence="1">PSN243</strain>
    </source>
</reference>
<sequence length="435" mass="49397">MPLVTDLPVEILRDACSQLCAHCADPLPFWLREPLGVDRSRSTLVALSQTSKLLYSVALPYLHHSITCTDESAFGRLAKKFISNPEISKFAQHLQLDRPYLNNESRDVESLLLSASNASAIRMELCWPLSFEGLPTAAGSRAGAPCLPALRKLCVQAFHPHPPFDFLMLLPLLRAAPNLDTLILSGINATISAFQPIEWGPPRPPPLSTIELGNLRDLTLSYCNFDFIPADRLIKACSRLEVFNMLWSPANNWYGDVQDINTFSPAPHQILEALDQHKSTLRILSLNRELRGNPSRVNPEKEYDFRHFEKLESLWIKVRDFRPIPTEDLEHCDPFLARILPQSIRRLYLTDDYVDISPHIVGIYYEMLRGRFTALDEIAAKPPRRSRSISTTQSTVDVIRGERHARGRPKVYVTPPSTNAVLTWHRTFPRDGFCW</sequence>
<dbReference type="SUPFAM" id="SSF52047">
    <property type="entry name" value="RNI-like"/>
    <property type="match status" value="1"/>
</dbReference>
<organism evidence="1 2">
    <name type="scientific">Podospora aff. communis PSN243</name>
    <dbReference type="NCBI Taxonomy" id="3040156"/>
    <lineage>
        <taxon>Eukaryota</taxon>
        <taxon>Fungi</taxon>
        <taxon>Dikarya</taxon>
        <taxon>Ascomycota</taxon>
        <taxon>Pezizomycotina</taxon>
        <taxon>Sordariomycetes</taxon>
        <taxon>Sordariomycetidae</taxon>
        <taxon>Sordariales</taxon>
        <taxon>Podosporaceae</taxon>
        <taxon>Podospora</taxon>
    </lineage>
</organism>
<comment type="caution">
    <text evidence="1">The sequence shown here is derived from an EMBL/GenBank/DDBJ whole genome shotgun (WGS) entry which is preliminary data.</text>
</comment>
<name>A0AAV9GXY9_9PEZI</name>
<reference evidence="1" key="1">
    <citation type="journal article" date="2023" name="Mol. Phylogenet. Evol.">
        <title>Genome-scale phylogeny and comparative genomics of the fungal order Sordariales.</title>
        <authorList>
            <person name="Hensen N."/>
            <person name="Bonometti L."/>
            <person name="Westerberg I."/>
            <person name="Brannstrom I.O."/>
            <person name="Guillou S."/>
            <person name="Cros-Aarteil S."/>
            <person name="Calhoun S."/>
            <person name="Haridas S."/>
            <person name="Kuo A."/>
            <person name="Mondo S."/>
            <person name="Pangilinan J."/>
            <person name="Riley R."/>
            <person name="LaButti K."/>
            <person name="Andreopoulos B."/>
            <person name="Lipzen A."/>
            <person name="Chen C."/>
            <person name="Yan M."/>
            <person name="Daum C."/>
            <person name="Ng V."/>
            <person name="Clum A."/>
            <person name="Steindorff A."/>
            <person name="Ohm R.A."/>
            <person name="Martin F."/>
            <person name="Silar P."/>
            <person name="Natvig D.O."/>
            <person name="Lalanne C."/>
            <person name="Gautier V."/>
            <person name="Ament-Velasquez S.L."/>
            <person name="Kruys A."/>
            <person name="Hutchinson M.I."/>
            <person name="Powell A.J."/>
            <person name="Barry K."/>
            <person name="Miller A.N."/>
            <person name="Grigoriev I.V."/>
            <person name="Debuchy R."/>
            <person name="Gladieux P."/>
            <person name="Hiltunen Thoren M."/>
            <person name="Johannesson H."/>
        </authorList>
    </citation>
    <scope>NUCLEOTIDE SEQUENCE</scope>
    <source>
        <strain evidence="1">PSN243</strain>
    </source>
</reference>
<proteinExistence type="predicted"/>
<keyword evidence="2" id="KW-1185">Reference proteome</keyword>
<dbReference type="EMBL" id="MU865923">
    <property type="protein sequence ID" value="KAK4452550.1"/>
    <property type="molecule type" value="Genomic_DNA"/>
</dbReference>
<dbReference type="Gene3D" id="3.80.10.10">
    <property type="entry name" value="Ribonuclease Inhibitor"/>
    <property type="match status" value="1"/>
</dbReference>
<evidence type="ECO:0000313" key="2">
    <source>
        <dbReference type="Proteomes" id="UP001321760"/>
    </source>
</evidence>
<accession>A0AAV9GXY9</accession>
<protein>
    <recommendedName>
        <fullName evidence="3">F-box domain-containing protein</fullName>
    </recommendedName>
</protein>
<dbReference type="InterPro" id="IPR032675">
    <property type="entry name" value="LRR_dom_sf"/>
</dbReference>
<evidence type="ECO:0008006" key="3">
    <source>
        <dbReference type="Google" id="ProtNLM"/>
    </source>
</evidence>
<evidence type="ECO:0000313" key="1">
    <source>
        <dbReference type="EMBL" id="KAK4452550.1"/>
    </source>
</evidence>
<dbReference type="AlphaFoldDB" id="A0AAV9GXY9"/>
<dbReference type="Proteomes" id="UP001321760">
    <property type="component" value="Unassembled WGS sequence"/>
</dbReference>
<gene>
    <name evidence="1" type="ORF">QBC34DRAFT_435410</name>
</gene>